<dbReference type="GO" id="GO:0097361">
    <property type="term" value="C:cytosolic [4Fe-4S] assembly targeting complex"/>
    <property type="evidence" value="ECO:0000318"/>
    <property type="project" value="GO_Central"/>
</dbReference>
<reference evidence="2 3" key="1">
    <citation type="journal article" date="2006" name="Nature">
        <title>Global trends of whole-genome duplications revealed by the ciliate Paramecium tetraurelia.</title>
        <authorList>
            <consortium name="Genoscope"/>
            <person name="Aury J.-M."/>
            <person name="Jaillon O."/>
            <person name="Duret L."/>
            <person name="Noel B."/>
            <person name="Jubin C."/>
            <person name="Porcel B.M."/>
            <person name="Segurens B."/>
            <person name="Daubin V."/>
            <person name="Anthouard V."/>
            <person name="Aiach N."/>
            <person name="Arnaiz O."/>
            <person name="Billaut A."/>
            <person name="Beisson J."/>
            <person name="Blanc I."/>
            <person name="Bouhouche K."/>
            <person name="Camara F."/>
            <person name="Duharcourt S."/>
            <person name="Guigo R."/>
            <person name="Gogendeau D."/>
            <person name="Katinka M."/>
            <person name="Keller A.-M."/>
            <person name="Kissmehl R."/>
            <person name="Klotz C."/>
            <person name="Koll F."/>
            <person name="Le Moue A."/>
            <person name="Lepere C."/>
            <person name="Malinsky S."/>
            <person name="Nowacki M."/>
            <person name="Nowak J.K."/>
            <person name="Plattner H."/>
            <person name="Poulain J."/>
            <person name="Ruiz F."/>
            <person name="Serrano V."/>
            <person name="Zagulski M."/>
            <person name="Dessen P."/>
            <person name="Betermier M."/>
            <person name="Weissenbach J."/>
            <person name="Scarpelli C."/>
            <person name="Schachter V."/>
            <person name="Sperling L."/>
            <person name="Meyer E."/>
            <person name="Cohen J."/>
            <person name="Wincker P."/>
        </authorList>
    </citation>
    <scope>NUCLEOTIDE SEQUENCE [LARGE SCALE GENOMIC DNA]</scope>
    <source>
        <strain evidence="2 3">Stock d4-2</strain>
    </source>
</reference>
<name>A0E2E8_PARTE</name>
<protein>
    <submittedName>
        <fullName evidence="2">Uncharacterized protein</fullName>
    </submittedName>
</protein>
<dbReference type="PANTHER" id="PTHR19920:SF0">
    <property type="entry name" value="CYTOSOLIC IRON-SULFUR PROTEIN ASSEMBLY PROTEIN CIAO1-RELATED"/>
    <property type="match status" value="1"/>
</dbReference>
<dbReference type="InterPro" id="IPR001680">
    <property type="entry name" value="WD40_rpt"/>
</dbReference>
<evidence type="ECO:0000313" key="3">
    <source>
        <dbReference type="Proteomes" id="UP000000600"/>
    </source>
</evidence>
<dbReference type="eggNOG" id="KOG0266">
    <property type="taxonomic scope" value="Eukaryota"/>
</dbReference>
<dbReference type="RefSeq" id="XP_001456862.1">
    <property type="nucleotide sequence ID" value="XM_001456825.1"/>
</dbReference>
<dbReference type="PROSITE" id="PS50294">
    <property type="entry name" value="WD_REPEATS_REGION"/>
    <property type="match status" value="2"/>
</dbReference>
<keyword evidence="1" id="KW-0853">WD repeat</keyword>
<feature type="repeat" description="WD" evidence="1">
    <location>
        <begin position="268"/>
        <end position="299"/>
    </location>
</feature>
<evidence type="ECO:0000256" key="1">
    <source>
        <dbReference type="PROSITE-ProRule" id="PRU00221"/>
    </source>
</evidence>
<dbReference type="Proteomes" id="UP000000600">
    <property type="component" value="Unassembled WGS sequence"/>
</dbReference>
<dbReference type="OrthoDB" id="406844at2759"/>
<dbReference type="PROSITE" id="PS50082">
    <property type="entry name" value="WD_REPEATS_2"/>
    <property type="match status" value="2"/>
</dbReference>
<dbReference type="PROSITE" id="PS51257">
    <property type="entry name" value="PROKAR_LIPOPROTEIN"/>
    <property type="match status" value="1"/>
</dbReference>
<dbReference type="STRING" id="5888.A0E2E8"/>
<organism evidence="2 3">
    <name type="scientific">Paramecium tetraurelia</name>
    <dbReference type="NCBI Taxonomy" id="5888"/>
    <lineage>
        <taxon>Eukaryota</taxon>
        <taxon>Sar</taxon>
        <taxon>Alveolata</taxon>
        <taxon>Ciliophora</taxon>
        <taxon>Intramacronucleata</taxon>
        <taxon>Oligohymenophorea</taxon>
        <taxon>Peniculida</taxon>
        <taxon>Parameciidae</taxon>
        <taxon>Paramecium</taxon>
    </lineage>
</organism>
<feature type="repeat" description="WD" evidence="1">
    <location>
        <begin position="224"/>
        <end position="256"/>
    </location>
</feature>
<dbReference type="KEGG" id="ptm:GSPATT00022637001"/>
<dbReference type="InterPro" id="IPR036322">
    <property type="entry name" value="WD40_repeat_dom_sf"/>
</dbReference>
<dbReference type="GeneID" id="5042660"/>
<proteinExistence type="predicted"/>
<dbReference type="InParanoid" id="A0E2E8"/>
<sequence length="488" mass="57557">MEIRCTQANHQNLQIIGACIDPECQYQRPYCHYCQISHSQHFVNTIPLEFLSNWMQEKYEAFQVMQYSFQECKSSLQTIIDLFIPLININAENLGLSELSNKIKCFSQIQELEILFQSELKQSMDFIILIADQIRQNMKKVATEKQPINALVQTRNLQNTIQIQTQQYQKKISFELIEQNSIQQTEGCRAIAFNKDDSIVLAACDQLIKVYKHDKGKLNYNQTLNEHKENVVTLNFMMKSDRFVSGSFDSTIIIWQQVQFKWVKQQQLTGHSNCILCLIVNNKEDLIISSSKDCTIKFWGKQYDWILQQTVNEHNKSIHSISLNEQQNQLISCSLDKSLYVMQLRELDQKWIVKQFIEVNQYGYRISFINNNQFVYQPYCSEFMQVYDLDQSTLQYKKTIDIPVKCGSQHDTSYFQLQYLKSKGILINKNGKFINILRKLDDNNQFVVEQLIQFDDHINFGQLSQDGCYLINWDIVKRKLQIRKYKEL</sequence>
<dbReference type="Pfam" id="PF00400">
    <property type="entry name" value="WD40"/>
    <property type="match status" value="3"/>
</dbReference>
<dbReference type="SUPFAM" id="SSF50978">
    <property type="entry name" value="WD40 repeat-like"/>
    <property type="match status" value="1"/>
</dbReference>
<dbReference type="Gene3D" id="2.130.10.10">
    <property type="entry name" value="YVTN repeat-like/Quinoprotein amine dehydrogenase"/>
    <property type="match status" value="1"/>
</dbReference>
<gene>
    <name evidence="2" type="ORF">GSPATT00022637001</name>
</gene>
<dbReference type="OMA" id="CYLINWD"/>
<accession>A0E2E8</accession>
<dbReference type="AlphaFoldDB" id="A0E2E8"/>
<evidence type="ECO:0000313" key="2">
    <source>
        <dbReference type="EMBL" id="CAK89465.1"/>
    </source>
</evidence>
<keyword evidence="3" id="KW-1185">Reference proteome</keyword>
<dbReference type="InterPro" id="IPR015943">
    <property type="entry name" value="WD40/YVTN_repeat-like_dom_sf"/>
</dbReference>
<dbReference type="EMBL" id="CT868655">
    <property type="protein sequence ID" value="CAK89465.1"/>
    <property type="molecule type" value="Genomic_DNA"/>
</dbReference>
<dbReference type="PANTHER" id="PTHR19920">
    <property type="entry name" value="WD40 PROTEIN CIAO1"/>
    <property type="match status" value="1"/>
</dbReference>
<dbReference type="HOGENOM" id="CLU_019203_1_1_1"/>
<dbReference type="GO" id="GO:0016226">
    <property type="term" value="P:iron-sulfur cluster assembly"/>
    <property type="evidence" value="ECO:0000318"/>
    <property type="project" value="GO_Central"/>
</dbReference>
<dbReference type="SMART" id="SM00320">
    <property type="entry name" value="WD40"/>
    <property type="match status" value="4"/>
</dbReference>